<dbReference type="Proteomes" id="UP000536746">
    <property type="component" value="Unassembled WGS sequence"/>
</dbReference>
<evidence type="ECO:0000256" key="6">
    <source>
        <dbReference type="SAM" id="Phobius"/>
    </source>
</evidence>
<evidence type="ECO:0000256" key="2">
    <source>
        <dbReference type="ARBA" id="ARBA00022475"/>
    </source>
</evidence>
<evidence type="ECO:0000313" key="8">
    <source>
        <dbReference type="Proteomes" id="UP000536746"/>
    </source>
</evidence>
<sequence>MPDLTELMPIAGVLLLSVASPGPNFALASSTSMSVSRQAGMFTGLGFSLASGLWAWLAIAGVHVLINHAPAVHAAARVLGGIYLIWLGAKMLIGARRPLNDGATAQDAKTAVFRRAFLVSMTNPKAIVFYGSIFSVMVPANAPLWFNAAIVVLASSISACWYCGLALLFSHRLARDVYRRLKVLVETAMGVLLMGMGGRVLFGR</sequence>
<keyword evidence="5 6" id="KW-0472">Membrane</keyword>
<gene>
    <name evidence="7" type="ORF">HNO84_13980</name>
</gene>
<proteinExistence type="predicted"/>
<dbReference type="PANTHER" id="PTHR30086">
    <property type="entry name" value="ARGININE EXPORTER PROTEIN ARGO"/>
    <property type="match status" value="1"/>
</dbReference>
<evidence type="ECO:0000313" key="7">
    <source>
        <dbReference type="EMBL" id="NUU02710.1"/>
    </source>
</evidence>
<comment type="subcellular location">
    <subcellularLocation>
        <location evidence="1">Cell membrane</location>
        <topology evidence="1">Multi-pass membrane protein</topology>
    </subcellularLocation>
</comment>
<dbReference type="InterPro" id="IPR001123">
    <property type="entry name" value="LeuE-type"/>
</dbReference>
<feature type="transmembrane region" description="Helical" evidence="6">
    <location>
        <begin position="44"/>
        <end position="66"/>
    </location>
</feature>
<evidence type="ECO:0000256" key="1">
    <source>
        <dbReference type="ARBA" id="ARBA00004651"/>
    </source>
</evidence>
<keyword evidence="8" id="KW-1185">Reference proteome</keyword>
<dbReference type="PANTHER" id="PTHR30086:SF19">
    <property type="entry name" value="THREONINE EFFLUX PROTEIN"/>
    <property type="match status" value="1"/>
</dbReference>
<evidence type="ECO:0000256" key="3">
    <source>
        <dbReference type="ARBA" id="ARBA00022692"/>
    </source>
</evidence>
<dbReference type="EMBL" id="JABFMT010000013">
    <property type="protein sequence ID" value="NUU02710.1"/>
    <property type="molecule type" value="Genomic_DNA"/>
</dbReference>
<reference evidence="7 8" key="1">
    <citation type="journal article" date="2020" name="Front. Plant Sci.">
        <title>Isolation of Rhizosphere Bacteria That Improve Quality and Water Stress Tolerance in Greenhouse Ornamentals.</title>
        <authorList>
            <person name="Nordstedt N.P."/>
            <person name="Jones M.L."/>
        </authorList>
    </citation>
    <scope>NUCLEOTIDE SEQUENCE [LARGE SCALE GENOMIC DNA]</scope>
    <source>
        <strain evidence="7 8">C6C2</strain>
    </source>
</reference>
<dbReference type="RefSeq" id="WP_175354699.1">
    <property type="nucleotide sequence ID" value="NZ_JABFMT010000013.1"/>
</dbReference>
<accession>A0ABX2LZW9</accession>
<organism evidence="7 8">
    <name type="scientific">Herbaspirillum robiniae</name>
    <dbReference type="NCBI Taxonomy" id="2014887"/>
    <lineage>
        <taxon>Bacteria</taxon>
        <taxon>Pseudomonadati</taxon>
        <taxon>Pseudomonadota</taxon>
        <taxon>Betaproteobacteria</taxon>
        <taxon>Burkholderiales</taxon>
        <taxon>Oxalobacteraceae</taxon>
        <taxon>Herbaspirillum</taxon>
    </lineage>
</organism>
<comment type="caution">
    <text evidence="7">The sequence shown here is derived from an EMBL/GenBank/DDBJ whole genome shotgun (WGS) entry which is preliminary data.</text>
</comment>
<evidence type="ECO:0000256" key="4">
    <source>
        <dbReference type="ARBA" id="ARBA00022989"/>
    </source>
</evidence>
<protein>
    <submittedName>
        <fullName evidence="7">LysE family transporter</fullName>
    </submittedName>
</protein>
<feature type="transmembrane region" description="Helical" evidence="6">
    <location>
        <begin position="78"/>
        <end position="95"/>
    </location>
</feature>
<keyword evidence="2" id="KW-1003">Cell membrane</keyword>
<keyword evidence="4 6" id="KW-1133">Transmembrane helix</keyword>
<dbReference type="Pfam" id="PF01810">
    <property type="entry name" value="LysE"/>
    <property type="match status" value="1"/>
</dbReference>
<name>A0ABX2LZW9_9BURK</name>
<keyword evidence="3 6" id="KW-0812">Transmembrane</keyword>
<evidence type="ECO:0000256" key="5">
    <source>
        <dbReference type="ARBA" id="ARBA00023136"/>
    </source>
</evidence>
<feature type="transmembrane region" description="Helical" evidence="6">
    <location>
        <begin position="144"/>
        <end position="169"/>
    </location>
</feature>
<feature type="transmembrane region" description="Helical" evidence="6">
    <location>
        <begin position="181"/>
        <end position="202"/>
    </location>
</feature>